<dbReference type="EMBL" id="MTKT01002011">
    <property type="protein sequence ID" value="OWM82217.1"/>
    <property type="molecule type" value="Genomic_DNA"/>
</dbReference>
<evidence type="ECO:0000256" key="3">
    <source>
        <dbReference type="ARBA" id="ARBA00023125"/>
    </source>
</evidence>
<dbReference type="PROSITE" id="PS50090">
    <property type="entry name" value="MYB_LIKE"/>
    <property type="match status" value="2"/>
</dbReference>
<organism evidence="8 9">
    <name type="scientific">Punica granatum</name>
    <name type="common">Pomegranate</name>
    <dbReference type="NCBI Taxonomy" id="22663"/>
    <lineage>
        <taxon>Eukaryota</taxon>
        <taxon>Viridiplantae</taxon>
        <taxon>Streptophyta</taxon>
        <taxon>Embryophyta</taxon>
        <taxon>Tracheophyta</taxon>
        <taxon>Spermatophyta</taxon>
        <taxon>Magnoliopsida</taxon>
        <taxon>eudicotyledons</taxon>
        <taxon>Gunneridae</taxon>
        <taxon>Pentapetalae</taxon>
        <taxon>rosids</taxon>
        <taxon>malvids</taxon>
        <taxon>Myrtales</taxon>
        <taxon>Lythraceae</taxon>
        <taxon>Punica</taxon>
    </lineage>
</organism>
<dbReference type="Proteomes" id="UP000515151">
    <property type="component" value="Chromosome 5"/>
</dbReference>
<reference evidence="11" key="4">
    <citation type="submission" date="2025-04" db="UniProtKB">
        <authorList>
            <consortium name="RefSeq"/>
        </authorList>
    </citation>
    <scope>IDENTIFICATION</scope>
    <source>
        <tissue evidence="11">Leaf</tissue>
    </source>
</reference>
<evidence type="ECO:0000256" key="1">
    <source>
        <dbReference type="ARBA" id="ARBA00004123"/>
    </source>
</evidence>
<dbReference type="InterPro" id="IPR001005">
    <property type="entry name" value="SANT/Myb"/>
</dbReference>
<protein>
    <submittedName>
        <fullName evidence="11">Transcription factor MYB93-like</fullName>
    </submittedName>
</protein>
<dbReference type="GO" id="GO:0005634">
    <property type="term" value="C:nucleus"/>
    <property type="evidence" value="ECO:0007669"/>
    <property type="project" value="UniProtKB-SubCell"/>
</dbReference>
<accession>A0A218XB92</accession>
<dbReference type="PANTHER" id="PTHR47994">
    <property type="entry name" value="F14D16.11-RELATED"/>
    <property type="match status" value="1"/>
</dbReference>
<dbReference type="PROSITE" id="PS51294">
    <property type="entry name" value="HTH_MYB"/>
    <property type="match status" value="2"/>
</dbReference>
<feature type="region of interest" description="Disordered" evidence="5">
    <location>
        <begin position="275"/>
        <end position="299"/>
    </location>
</feature>
<feature type="domain" description="HTH myb-type" evidence="7">
    <location>
        <begin position="9"/>
        <end position="61"/>
    </location>
</feature>
<evidence type="ECO:0000256" key="5">
    <source>
        <dbReference type="SAM" id="MobiDB-lite"/>
    </source>
</evidence>
<dbReference type="Proteomes" id="UP000197138">
    <property type="component" value="Unassembled WGS sequence"/>
</dbReference>
<dbReference type="Gene3D" id="1.10.10.60">
    <property type="entry name" value="Homeodomain-like"/>
    <property type="match status" value="2"/>
</dbReference>
<dbReference type="SMART" id="SM00717">
    <property type="entry name" value="SANT"/>
    <property type="match status" value="2"/>
</dbReference>
<dbReference type="CDD" id="cd00167">
    <property type="entry name" value="SANT"/>
    <property type="match status" value="2"/>
</dbReference>
<dbReference type="Pfam" id="PF00249">
    <property type="entry name" value="Myb_DNA-binding"/>
    <property type="match status" value="2"/>
</dbReference>
<feature type="domain" description="Myb-like" evidence="6">
    <location>
        <begin position="9"/>
        <end position="61"/>
    </location>
</feature>
<dbReference type="GO" id="GO:0003677">
    <property type="term" value="F:DNA binding"/>
    <property type="evidence" value="ECO:0007669"/>
    <property type="project" value="UniProtKB-KW"/>
</dbReference>
<dbReference type="OrthoDB" id="2143914at2759"/>
<evidence type="ECO:0000313" key="8">
    <source>
        <dbReference type="EMBL" id="OWM82217.1"/>
    </source>
</evidence>
<evidence type="ECO:0000259" key="7">
    <source>
        <dbReference type="PROSITE" id="PS51294"/>
    </source>
</evidence>
<evidence type="ECO:0000313" key="10">
    <source>
        <dbReference type="Proteomes" id="UP000515151"/>
    </source>
</evidence>
<feature type="compositionally biased region" description="Polar residues" evidence="5">
    <location>
        <begin position="279"/>
        <end position="296"/>
    </location>
</feature>
<keyword evidence="2" id="KW-0677">Repeat</keyword>
<dbReference type="InterPro" id="IPR017930">
    <property type="entry name" value="Myb_dom"/>
</dbReference>
<dbReference type="PANTHER" id="PTHR47994:SF11">
    <property type="entry name" value="BINDING PROTEIN, PUTATIVE-RELATED"/>
    <property type="match status" value="1"/>
</dbReference>
<reference evidence="9" key="1">
    <citation type="journal article" date="2017" name="Plant J.">
        <title>The pomegranate (Punica granatum L.) genome and the genomics of punicalagin biosynthesis.</title>
        <authorList>
            <person name="Qin G."/>
            <person name="Xu C."/>
            <person name="Ming R."/>
            <person name="Tang H."/>
            <person name="Guyot R."/>
            <person name="Kramer E.M."/>
            <person name="Hu Y."/>
            <person name="Yi X."/>
            <person name="Qi Y."/>
            <person name="Xu X."/>
            <person name="Gao Z."/>
            <person name="Pan H."/>
            <person name="Jian J."/>
            <person name="Tian Y."/>
            <person name="Yue Z."/>
            <person name="Xu Y."/>
        </authorList>
    </citation>
    <scope>NUCLEOTIDE SEQUENCE [LARGE SCALE GENOMIC DNA]</scope>
    <source>
        <strain evidence="9">cv. Dabenzi</strain>
    </source>
</reference>
<dbReference type="AlphaFoldDB" id="A0A218XB92"/>
<dbReference type="SUPFAM" id="SSF46689">
    <property type="entry name" value="Homeodomain-like"/>
    <property type="match status" value="1"/>
</dbReference>
<keyword evidence="10" id="KW-1185">Reference proteome</keyword>
<keyword evidence="4" id="KW-0539">Nucleus</keyword>
<dbReference type="FunFam" id="1.10.10.60:FF:000349">
    <property type="entry name" value="Transcription factor MYB39"/>
    <property type="match status" value="1"/>
</dbReference>
<evidence type="ECO:0000313" key="11">
    <source>
        <dbReference type="RefSeq" id="XP_031395673.1"/>
    </source>
</evidence>
<evidence type="ECO:0000256" key="2">
    <source>
        <dbReference type="ARBA" id="ARBA00022737"/>
    </source>
</evidence>
<evidence type="ECO:0000313" key="9">
    <source>
        <dbReference type="Proteomes" id="UP000197138"/>
    </source>
</evidence>
<gene>
    <name evidence="11" type="primary">LOC116206970</name>
    <name evidence="8" type="ORF">CDL15_Pgr001791</name>
</gene>
<keyword evidence="3" id="KW-0238">DNA-binding</keyword>
<dbReference type="GeneID" id="116206970"/>
<dbReference type="FunFam" id="1.10.10.60:FF:000001">
    <property type="entry name" value="MYB-related transcription factor"/>
    <property type="match status" value="1"/>
</dbReference>
<dbReference type="InterPro" id="IPR015495">
    <property type="entry name" value="Myb_TF_plants"/>
</dbReference>
<proteinExistence type="predicted"/>
<feature type="domain" description="HTH myb-type" evidence="7">
    <location>
        <begin position="62"/>
        <end position="116"/>
    </location>
</feature>
<comment type="subcellular location">
    <subcellularLocation>
        <location evidence="1">Nucleus</location>
    </subcellularLocation>
</comment>
<reference evidence="8" key="2">
    <citation type="submission" date="2017-06" db="EMBL/GenBank/DDBJ databases">
        <title>The pomegranate genome and the genomics of punicalagin biosynthesis.</title>
        <authorList>
            <person name="Xu C."/>
        </authorList>
    </citation>
    <scope>NUCLEOTIDE SEQUENCE [LARGE SCALE GENOMIC DNA]</scope>
    <source>
        <tissue evidence="8">Fresh leaf</tissue>
    </source>
</reference>
<evidence type="ECO:0000259" key="6">
    <source>
        <dbReference type="PROSITE" id="PS50090"/>
    </source>
</evidence>
<feature type="domain" description="Myb-like" evidence="6">
    <location>
        <begin position="62"/>
        <end position="112"/>
    </location>
</feature>
<sequence length="338" mass="37636">MGRSPCCDESGLKKGPWTPEEDEILVKYIKKHGHGSWRALPKLAGLNRCGKSCRLRWTNYLRPDIKRGKFSQEEEQTILNLHSILGNKWSAIASHLPGRTDNEIKNFWNTHLKKKLIQMGFDPMTHRPRTDIFSSLPHLLALANLKELMDHHSLEEHALRLQAEAMAKLQYLQCLFQTPQQTSPLVNPSPTSSNNNLLNGLNDMDTLKLLSSLSQPEASCAPSSNFGSLSVNSLQENNFPFSHLPELQNPCSFQTTLNKDSNMVQAQVPEFTVFGQGEDSPNSPWQLPTSSKSSSPVAKDAPIANTHGDACSSSSYDAASCLGWPDIFLDEPLFQSLQ</sequence>
<dbReference type="InterPro" id="IPR009057">
    <property type="entry name" value="Homeodomain-like_sf"/>
</dbReference>
<name>A0A218XB92_PUNGR</name>
<evidence type="ECO:0000256" key="4">
    <source>
        <dbReference type="ARBA" id="ARBA00023242"/>
    </source>
</evidence>
<dbReference type="RefSeq" id="XP_031395673.1">
    <property type="nucleotide sequence ID" value="XM_031539813.1"/>
</dbReference>
<reference evidence="10" key="3">
    <citation type="journal article" date="2020" name="Plant Biotechnol. J.">
        <title>The pomegranate (Punica granatum L.) draft genome dissects genetic divergence between soft- and hard-seeded cultivars.</title>
        <authorList>
            <person name="Luo X."/>
            <person name="Li H."/>
            <person name="Wu Z."/>
            <person name="Yao W."/>
            <person name="Zhao P."/>
            <person name="Cao D."/>
            <person name="Yu H."/>
            <person name="Li K."/>
            <person name="Poudel K."/>
            <person name="Zhao D."/>
            <person name="Zhang F."/>
            <person name="Xia X."/>
            <person name="Chen L."/>
            <person name="Wang Q."/>
            <person name="Jing D."/>
            <person name="Cao S."/>
        </authorList>
    </citation>
    <scope>NUCLEOTIDE SEQUENCE [LARGE SCALE GENOMIC DNA]</scope>
</reference>